<evidence type="ECO:0000256" key="3">
    <source>
        <dbReference type="ARBA" id="ARBA00022989"/>
    </source>
</evidence>
<dbReference type="EMBL" id="JBHSDJ010000013">
    <property type="protein sequence ID" value="MFC4246224.1"/>
    <property type="molecule type" value="Genomic_DNA"/>
</dbReference>
<accession>A0ABD5NVW6</accession>
<dbReference type="Pfam" id="PF04893">
    <property type="entry name" value="Yip1"/>
    <property type="match status" value="1"/>
</dbReference>
<evidence type="ECO:0000259" key="6">
    <source>
        <dbReference type="Pfam" id="PF04893"/>
    </source>
</evidence>
<name>A0ABD5NVW6_9EURY</name>
<gene>
    <name evidence="7" type="ORF">ACFOZ7_04345</name>
</gene>
<evidence type="ECO:0000313" key="7">
    <source>
        <dbReference type="EMBL" id="MFC4246224.1"/>
    </source>
</evidence>
<keyword evidence="4 5" id="KW-0472">Membrane</keyword>
<protein>
    <submittedName>
        <fullName evidence="7">YIP1 family protein</fullName>
    </submittedName>
</protein>
<evidence type="ECO:0000256" key="1">
    <source>
        <dbReference type="ARBA" id="ARBA00004141"/>
    </source>
</evidence>
<dbReference type="RefSeq" id="WP_246967828.1">
    <property type="nucleotide sequence ID" value="NZ_CP095397.1"/>
</dbReference>
<feature type="domain" description="Yip1" evidence="6">
    <location>
        <begin position="8"/>
        <end position="218"/>
    </location>
</feature>
<reference evidence="7 8" key="1">
    <citation type="journal article" date="2014" name="Int. J. Syst. Evol. Microbiol.">
        <title>Complete genome sequence of Corynebacterium casei LMG S-19264T (=DSM 44701T), isolated from a smear-ripened cheese.</title>
        <authorList>
            <consortium name="US DOE Joint Genome Institute (JGI-PGF)"/>
            <person name="Walter F."/>
            <person name="Albersmeier A."/>
            <person name="Kalinowski J."/>
            <person name="Ruckert C."/>
        </authorList>
    </citation>
    <scope>NUCLEOTIDE SEQUENCE [LARGE SCALE GENOMIC DNA]</scope>
    <source>
        <strain evidence="7 8">IBRC-M 10912</strain>
    </source>
</reference>
<feature type="transmembrane region" description="Helical" evidence="5">
    <location>
        <begin position="171"/>
        <end position="192"/>
    </location>
</feature>
<proteinExistence type="predicted"/>
<feature type="transmembrane region" description="Helical" evidence="5">
    <location>
        <begin position="79"/>
        <end position="107"/>
    </location>
</feature>
<organism evidence="7 8">
    <name type="scientific">Natribaculum luteum</name>
    <dbReference type="NCBI Taxonomy" id="1586232"/>
    <lineage>
        <taxon>Archaea</taxon>
        <taxon>Methanobacteriati</taxon>
        <taxon>Methanobacteriota</taxon>
        <taxon>Stenosarchaea group</taxon>
        <taxon>Halobacteria</taxon>
        <taxon>Halobacteriales</taxon>
        <taxon>Natrialbaceae</taxon>
        <taxon>Natribaculum</taxon>
    </lineage>
</organism>
<keyword evidence="3 5" id="KW-1133">Transmembrane helix</keyword>
<dbReference type="InterPro" id="IPR006977">
    <property type="entry name" value="Yip1_dom"/>
</dbReference>
<feature type="transmembrane region" description="Helical" evidence="5">
    <location>
        <begin position="201"/>
        <end position="219"/>
    </location>
</feature>
<evidence type="ECO:0000256" key="2">
    <source>
        <dbReference type="ARBA" id="ARBA00022692"/>
    </source>
</evidence>
<keyword evidence="2 5" id="KW-0812">Transmembrane</keyword>
<feature type="transmembrane region" description="Helical" evidence="5">
    <location>
        <begin position="119"/>
        <end position="144"/>
    </location>
</feature>
<dbReference type="GeneID" id="71855001"/>
<dbReference type="AlphaFoldDB" id="A0ABD5NVW6"/>
<dbReference type="GO" id="GO:0016020">
    <property type="term" value="C:membrane"/>
    <property type="evidence" value="ECO:0007669"/>
    <property type="project" value="UniProtKB-SubCell"/>
</dbReference>
<sequence>MDGRLQRLLADPARFFETASPSLSRSASVPAAIGVLCLGVFPPVQSLLRSPMIPDEEVLGAFPPIRYATAGWEVSLPGLFGIILATLIVGPAFFWLVYTAIFHVLSWPVASERGFGRTAALVAWGFVPLLFGNVVVLALLLVAFPATPTELWSVGVTLPARIYALPPDPGLAFVVANGFSILCTLWSGYLWAHAVAVARGVTFRQAIVVVAVPVVLSLGPI</sequence>
<comment type="caution">
    <text evidence="7">The sequence shown here is derived from an EMBL/GenBank/DDBJ whole genome shotgun (WGS) entry which is preliminary data.</text>
</comment>
<evidence type="ECO:0000256" key="5">
    <source>
        <dbReference type="SAM" id="Phobius"/>
    </source>
</evidence>
<evidence type="ECO:0000256" key="4">
    <source>
        <dbReference type="ARBA" id="ARBA00023136"/>
    </source>
</evidence>
<comment type="subcellular location">
    <subcellularLocation>
        <location evidence="1">Membrane</location>
        <topology evidence="1">Multi-pass membrane protein</topology>
    </subcellularLocation>
</comment>
<evidence type="ECO:0000313" key="8">
    <source>
        <dbReference type="Proteomes" id="UP001595821"/>
    </source>
</evidence>
<dbReference type="Proteomes" id="UP001595821">
    <property type="component" value="Unassembled WGS sequence"/>
</dbReference>